<sequence>MSLALKFETNLFSSKPNNTLKIAKHLKLLWSLYDLFKIFFLGLVDNTLYYSTECSTDEYAAVSKPKLISSKKDDLASLYAQVDKTNKTGKIGEIYENVKMVGRSSKQENLQENSRSAKAGDTVYNVYENPETSTHNDPQAKGDQLMYADIVLNPPMNRNGRPVIIGEDNKIEYAEIAYTNSGKPLPHPNSDDESDDSKKKTGQ</sequence>
<gene>
    <name evidence="2" type="ORF">ACJMK2_006975</name>
</gene>
<dbReference type="EMBL" id="JBJQND010000011">
    <property type="protein sequence ID" value="KAL3860879.1"/>
    <property type="molecule type" value="Genomic_DNA"/>
</dbReference>
<protein>
    <submittedName>
        <fullName evidence="2">Uncharacterized protein</fullName>
    </submittedName>
</protein>
<feature type="region of interest" description="Disordered" evidence="1">
    <location>
        <begin position="178"/>
        <end position="203"/>
    </location>
</feature>
<proteinExistence type="predicted"/>
<evidence type="ECO:0000313" key="3">
    <source>
        <dbReference type="Proteomes" id="UP001634394"/>
    </source>
</evidence>
<evidence type="ECO:0000313" key="2">
    <source>
        <dbReference type="EMBL" id="KAL3860879.1"/>
    </source>
</evidence>
<keyword evidence="3" id="KW-1185">Reference proteome</keyword>
<dbReference type="AlphaFoldDB" id="A0ABD3VH09"/>
<comment type="caution">
    <text evidence="2">The sequence shown here is derived from an EMBL/GenBank/DDBJ whole genome shotgun (WGS) entry which is preliminary data.</text>
</comment>
<evidence type="ECO:0000256" key="1">
    <source>
        <dbReference type="SAM" id="MobiDB-lite"/>
    </source>
</evidence>
<organism evidence="2 3">
    <name type="scientific">Sinanodonta woodiana</name>
    <name type="common">Chinese pond mussel</name>
    <name type="synonym">Anodonta woodiana</name>
    <dbReference type="NCBI Taxonomy" id="1069815"/>
    <lineage>
        <taxon>Eukaryota</taxon>
        <taxon>Metazoa</taxon>
        <taxon>Spiralia</taxon>
        <taxon>Lophotrochozoa</taxon>
        <taxon>Mollusca</taxon>
        <taxon>Bivalvia</taxon>
        <taxon>Autobranchia</taxon>
        <taxon>Heteroconchia</taxon>
        <taxon>Palaeoheterodonta</taxon>
        <taxon>Unionida</taxon>
        <taxon>Unionoidea</taxon>
        <taxon>Unionidae</taxon>
        <taxon>Unioninae</taxon>
        <taxon>Sinanodonta</taxon>
    </lineage>
</organism>
<accession>A0ABD3VH09</accession>
<reference evidence="2 3" key="1">
    <citation type="submission" date="2024-11" db="EMBL/GenBank/DDBJ databases">
        <title>Chromosome-level genome assembly of the freshwater bivalve Anodonta woodiana.</title>
        <authorList>
            <person name="Chen X."/>
        </authorList>
    </citation>
    <scope>NUCLEOTIDE SEQUENCE [LARGE SCALE GENOMIC DNA]</scope>
    <source>
        <strain evidence="2">MN2024</strain>
        <tissue evidence="2">Gills</tissue>
    </source>
</reference>
<name>A0ABD3VH09_SINWO</name>
<dbReference type="Proteomes" id="UP001634394">
    <property type="component" value="Unassembled WGS sequence"/>
</dbReference>